<keyword evidence="4" id="KW-0963">Cytoplasm</keyword>
<gene>
    <name evidence="7" type="ORF">Cgig2_023493</name>
</gene>
<dbReference type="GO" id="GO:0046854">
    <property type="term" value="P:phosphatidylinositol phosphate biosynthetic process"/>
    <property type="evidence" value="ECO:0007669"/>
    <property type="project" value="TreeGrafter"/>
</dbReference>
<dbReference type="PANTHER" id="PTHR31220">
    <property type="entry name" value="HYCCIN RELATED"/>
    <property type="match status" value="1"/>
</dbReference>
<evidence type="ECO:0000256" key="6">
    <source>
        <dbReference type="ARBA" id="ARBA00034482"/>
    </source>
</evidence>
<dbReference type="EMBL" id="JAKOGI010000659">
    <property type="protein sequence ID" value="KAJ8431849.1"/>
    <property type="molecule type" value="Genomic_DNA"/>
</dbReference>
<protein>
    <recommendedName>
        <fullName evidence="9">Hyccin</fullName>
    </recommendedName>
</protein>
<comment type="similarity">
    <text evidence="6">Belongs to the Hyccin family.</text>
</comment>
<keyword evidence="5" id="KW-0472">Membrane</keyword>
<evidence type="ECO:0008006" key="9">
    <source>
        <dbReference type="Google" id="ProtNLM"/>
    </source>
</evidence>
<evidence type="ECO:0000256" key="4">
    <source>
        <dbReference type="ARBA" id="ARBA00022490"/>
    </source>
</evidence>
<keyword evidence="3" id="KW-1003">Cell membrane</keyword>
<evidence type="ECO:0000313" key="8">
    <source>
        <dbReference type="Proteomes" id="UP001153076"/>
    </source>
</evidence>
<dbReference type="InterPro" id="IPR018619">
    <property type="entry name" value="Hyccin"/>
</dbReference>
<dbReference type="AlphaFoldDB" id="A0A9Q1Q806"/>
<dbReference type="GO" id="GO:0072659">
    <property type="term" value="P:protein localization to plasma membrane"/>
    <property type="evidence" value="ECO:0007669"/>
    <property type="project" value="TreeGrafter"/>
</dbReference>
<dbReference type="GO" id="GO:0005886">
    <property type="term" value="C:plasma membrane"/>
    <property type="evidence" value="ECO:0007669"/>
    <property type="project" value="UniProtKB-SubCell"/>
</dbReference>
<comment type="caution">
    <text evidence="7">The sequence shown here is derived from an EMBL/GenBank/DDBJ whole genome shotgun (WGS) entry which is preliminary data.</text>
</comment>
<dbReference type="PANTHER" id="PTHR31220:SF10">
    <property type="entry name" value="HYCCIN"/>
    <property type="match status" value="1"/>
</dbReference>
<evidence type="ECO:0000256" key="2">
    <source>
        <dbReference type="ARBA" id="ARBA00004514"/>
    </source>
</evidence>
<keyword evidence="8" id="KW-1185">Reference proteome</keyword>
<dbReference type="Pfam" id="PF09790">
    <property type="entry name" value="Hyccin"/>
    <property type="match status" value="1"/>
</dbReference>
<evidence type="ECO:0000256" key="5">
    <source>
        <dbReference type="ARBA" id="ARBA00023136"/>
    </source>
</evidence>
<comment type="subcellular location">
    <subcellularLocation>
        <location evidence="1">Cell membrane</location>
    </subcellularLocation>
    <subcellularLocation>
        <location evidence="2">Cytoplasm</location>
        <location evidence="2">Cytosol</location>
    </subcellularLocation>
</comment>
<organism evidence="7 8">
    <name type="scientific">Carnegiea gigantea</name>
    <dbReference type="NCBI Taxonomy" id="171969"/>
    <lineage>
        <taxon>Eukaryota</taxon>
        <taxon>Viridiplantae</taxon>
        <taxon>Streptophyta</taxon>
        <taxon>Embryophyta</taxon>
        <taxon>Tracheophyta</taxon>
        <taxon>Spermatophyta</taxon>
        <taxon>Magnoliopsida</taxon>
        <taxon>eudicotyledons</taxon>
        <taxon>Gunneridae</taxon>
        <taxon>Pentapetalae</taxon>
        <taxon>Caryophyllales</taxon>
        <taxon>Cactineae</taxon>
        <taxon>Cactaceae</taxon>
        <taxon>Cactoideae</taxon>
        <taxon>Echinocereeae</taxon>
        <taxon>Carnegiea</taxon>
    </lineage>
</organism>
<reference evidence="7" key="1">
    <citation type="submission" date="2022-04" db="EMBL/GenBank/DDBJ databases">
        <title>Carnegiea gigantea Genome sequencing and assembly v2.</title>
        <authorList>
            <person name="Copetti D."/>
            <person name="Sanderson M.J."/>
            <person name="Burquez A."/>
            <person name="Wojciechowski M.F."/>
        </authorList>
    </citation>
    <scope>NUCLEOTIDE SEQUENCE</scope>
    <source>
        <strain evidence="7">SGP5-SGP5p</strain>
        <tissue evidence="7">Aerial part</tissue>
    </source>
</reference>
<dbReference type="Proteomes" id="UP001153076">
    <property type="component" value="Unassembled WGS sequence"/>
</dbReference>
<dbReference type="OrthoDB" id="18937at2759"/>
<dbReference type="GO" id="GO:0005829">
    <property type="term" value="C:cytosol"/>
    <property type="evidence" value="ECO:0007669"/>
    <property type="project" value="UniProtKB-SubCell"/>
</dbReference>
<name>A0A9Q1Q806_9CARY</name>
<evidence type="ECO:0000256" key="3">
    <source>
        <dbReference type="ARBA" id="ARBA00022475"/>
    </source>
</evidence>
<accession>A0A9Q1Q806</accession>
<sequence>MSSPSSSSSGGGGVCPTKAQAAVESLSSILPSPLSLSSSPSAAFLLTSPDVSAQISALLRHPSSGAGDNPLCRWLYDTFQSSDPSLQLVVLRFIPLISGLYLTRVTQRQPLAGFEAVLLALYAHETTSRNGQAISVTVPDLSNPSIYHESSSPQRNNSTDLNIAVISPSLEPHGTVRATRRARIVGVAMELFYSKIWVMPVESKLDFCEFLEVWAGGDGGGEKHGRIPMPWELMQPCLRVLGHCLLGCNEKGKKMGELHEKASRACTSLHARALHDLNPKAMLAVGSLIRLIKIEKDGSDVDHTEIPPSKIISYLIALDVFYGIPKTPAVGGVDCIEI</sequence>
<proteinExistence type="inferred from homology"/>
<evidence type="ECO:0000256" key="1">
    <source>
        <dbReference type="ARBA" id="ARBA00004236"/>
    </source>
</evidence>
<evidence type="ECO:0000313" key="7">
    <source>
        <dbReference type="EMBL" id="KAJ8431849.1"/>
    </source>
</evidence>